<evidence type="ECO:0000313" key="4">
    <source>
        <dbReference type="Proteomes" id="UP000007993"/>
    </source>
</evidence>
<sequence>MRRSRLLTISATVALFAWFAFVAISFLNVRLRGRQMARDLRMENRRFYILDDSLKPPTTVDGEERLLVVGESSENYLLCSVSRNPRFADYRGQWKVDCVFRPDLEPKYPRLPVWMPIDSFPTAEDIDRFRVASQNQPWVRWDTPHGTDPVTADNDPDARERASDRIGR</sequence>
<organism evidence="3 4">
    <name type="scientific">Rhodopirellula baltica SH28</name>
    <dbReference type="NCBI Taxonomy" id="993517"/>
    <lineage>
        <taxon>Bacteria</taxon>
        <taxon>Pseudomonadati</taxon>
        <taxon>Planctomycetota</taxon>
        <taxon>Planctomycetia</taxon>
        <taxon>Pirellulales</taxon>
        <taxon>Pirellulaceae</taxon>
        <taxon>Rhodopirellula</taxon>
    </lineage>
</organism>
<evidence type="ECO:0000313" key="3">
    <source>
        <dbReference type="EMBL" id="EKK03460.1"/>
    </source>
</evidence>
<gene>
    <name evidence="3" type="ORF">RBSH_01212</name>
</gene>
<feature type="transmembrane region" description="Helical" evidence="2">
    <location>
        <begin position="6"/>
        <end position="29"/>
    </location>
</feature>
<evidence type="ECO:0000256" key="1">
    <source>
        <dbReference type="SAM" id="MobiDB-lite"/>
    </source>
</evidence>
<keyword evidence="2" id="KW-0472">Membrane</keyword>
<protein>
    <submittedName>
        <fullName evidence="3">Uncharacterized protein</fullName>
    </submittedName>
</protein>
<feature type="compositionally biased region" description="Basic and acidic residues" evidence="1">
    <location>
        <begin position="156"/>
        <end position="168"/>
    </location>
</feature>
<keyword evidence="2" id="KW-1133">Transmembrane helix</keyword>
<dbReference type="EMBL" id="AMCW01000027">
    <property type="protein sequence ID" value="EKK03460.1"/>
    <property type="molecule type" value="Genomic_DNA"/>
</dbReference>
<evidence type="ECO:0000256" key="2">
    <source>
        <dbReference type="SAM" id="Phobius"/>
    </source>
</evidence>
<proteinExistence type="predicted"/>
<dbReference type="Proteomes" id="UP000007993">
    <property type="component" value="Unassembled WGS sequence"/>
</dbReference>
<reference evidence="3 4" key="1">
    <citation type="journal article" date="2013" name="Mar. Genomics">
        <title>Expression of sulfatases in Rhodopirellula baltica and the diversity of sulfatases in the genus Rhodopirellula.</title>
        <authorList>
            <person name="Wegner C.E."/>
            <person name="Richter-Heitmann T."/>
            <person name="Klindworth A."/>
            <person name="Klockow C."/>
            <person name="Richter M."/>
            <person name="Achstetter T."/>
            <person name="Glockner F.O."/>
            <person name="Harder J."/>
        </authorList>
    </citation>
    <scope>NUCLEOTIDE SEQUENCE [LARGE SCALE GENOMIC DNA]</scope>
    <source>
        <strain evidence="3 4">SH28</strain>
    </source>
</reference>
<keyword evidence="2" id="KW-0812">Transmembrane</keyword>
<feature type="region of interest" description="Disordered" evidence="1">
    <location>
        <begin position="137"/>
        <end position="168"/>
    </location>
</feature>
<comment type="caution">
    <text evidence="3">The sequence shown here is derived from an EMBL/GenBank/DDBJ whole genome shotgun (WGS) entry which is preliminary data.</text>
</comment>
<dbReference type="RefSeq" id="WP_007331145.1">
    <property type="nucleotide sequence ID" value="NZ_AMCW01000027.1"/>
</dbReference>
<accession>K5CHG2</accession>
<dbReference type="AlphaFoldDB" id="K5CHG2"/>
<name>K5CHG2_RHOBT</name>